<comment type="catalytic activity">
    <reaction evidence="6">
        <text>9-ribosyl-trans-zeatin 5'-phosphate + H2O = trans-zeatin + D-ribose 5-phosphate</text>
        <dbReference type="Rhea" id="RHEA:48564"/>
        <dbReference type="ChEBI" id="CHEBI:15377"/>
        <dbReference type="ChEBI" id="CHEBI:16522"/>
        <dbReference type="ChEBI" id="CHEBI:78346"/>
        <dbReference type="ChEBI" id="CHEBI:87947"/>
        <dbReference type="EC" id="3.2.2.n1"/>
    </reaction>
</comment>
<comment type="similarity">
    <text evidence="1">Belongs to the LOG family.</text>
</comment>
<evidence type="ECO:0000256" key="4">
    <source>
        <dbReference type="ARBA" id="ARBA00024884"/>
    </source>
</evidence>
<dbReference type="GO" id="GO:0016799">
    <property type="term" value="F:hydrolase activity, hydrolyzing N-glycosyl compounds"/>
    <property type="evidence" value="ECO:0007669"/>
    <property type="project" value="TreeGrafter"/>
</dbReference>
<dbReference type="Proteomes" id="UP000796880">
    <property type="component" value="Unassembled WGS sequence"/>
</dbReference>
<comment type="caution">
    <text evidence="7">The sequence shown here is derived from an EMBL/GenBank/DDBJ whole genome shotgun (WGS) entry which is preliminary data.</text>
</comment>
<reference evidence="7" key="1">
    <citation type="submission" date="2020-03" db="EMBL/GenBank/DDBJ databases">
        <title>A high-quality chromosome-level genome assembly of a woody plant with both climbing and erect habits, Rhamnella rubrinervis.</title>
        <authorList>
            <person name="Lu Z."/>
            <person name="Yang Y."/>
            <person name="Zhu X."/>
            <person name="Sun Y."/>
        </authorList>
    </citation>
    <scope>NUCLEOTIDE SEQUENCE</scope>
    <source>
        <strain evidence="7">BYM</strain>
        <tissue evidence="7">Leaf</tissue>
    </source>
</reference>
<dbReference type="PANTHER" id="PTHR31223">
    <property type="entry name" value="LOG FAMILY PROTEIN YJL055W"/>
    <property type="match status" value="1"/>
</dbReference>
<sequence>MEGAYVCQFTNICVFCGSNPGKDRKFLKAAHTLGRVLAEKKIHLVFGGGGLGLMGVVSLAAHIGGSQVLSVIPRALTTTNITRMTIGLEIQVSIMHECISKMLEKFDAFIALPGGYGFISHSARQLLVSTSTADELIDKLQRFVYELDPVMAQLDWFERSSKKRRFDLT</sequence>
<evidence type="ECO:0000256" key="2">
    <source>
        <dbReference type="ARBA" id="ARBA00012205"/>
    </source>
</evidence>
<dbReference type="PANTHER" id="PTHR31223:SF70">
    <property type="entry name" value="LOG FAMILY PROTEIN YJL055W"/>
    <property type="match status" value="1"/>
</dbReference>
<evidence type="ECO:0000256" key="3">
    <source>
        <dbReference type="ARBA" id="ARBA00022712"/>
    </source>
</evidence>
<dbReference type="SUPFAM" id="SSF102405">
    <property type="entry name" value="MCP/YpsA-like"/>
    <property type="match status" value="1"/>
</dbReference>
<dbReference type="GO" id="GO:0005829">
    <property type="term" value="C:cytosol"/>
    <property type="evidence" value="ECO:0007669"/>
    <property type="project" value="TreeGrafter"/>
</dbReference>
<dbReference type="GO" id="GO:0005634">
    <property type="term" value="C:nucleus"/>
    <property type="evidence" value="ECO:0007669"/>
    <property type="project" value="TreeGrafter"/>
</dbReference>
<evidence type="ECO:0000313" key="8">
    <source>
        <dbReference type="Proteomes" id="UP000796880"/>
    </source>
</evidence>
<protein>
    <recommendedName>
        <fullName evidence="2">cytokinin riboside 5'-monophosphate phosphoribohydrolase</fullName>
        <ecNumber evidence="2">3.2.2.n1</ecNumber>
    </recommendedName>
</protein>
<dbReference type="InterPro" id="IPR031100">
    <property type="entry name" value="LOG_fam"/>
</dbReference>
<comment type="function">
    <text evidence="4">Cytokinin-activating enzyme working in the direct activation pathway. Phosphoribohydrolase that converts inactive cytokinin nucleotides to the biologically active free-base forms.</text>
</comment>
<gene>
    <name evidence="7" type="ORF">FNV43_RR19708</name>
</gene>
<evidence type="ECO:0000256" key="1">
    <source>
        <dbReference type="ARBA" id="ARBA00006763"/>
    </source>
</evidence>
<dbReference type="OrthoDB" id="1723205at2759"/>
<keyword evidence="8" id="KW-1185">Reference proteome</keyword>
<evidence type="ECO:0000256" key="6">
    <source>
        <dbReference type="ARBA" id="ARBA00049153"/>
    </source>
</evidence>
<dbReference type="EMBL" id="VOIH02000009">
    <property type="protein sequence ID" value="KAF3436955.1"/>
    <property type="molecule type" value="Genomic_DNA"/>
</dbReference>
<evidence type="ECO:0000256" key="5">
    <source>
        <dbReference type="ARBA" id="ARBA00047718"/>
    </source>
</evidence>
<dbReference type="Gene3D" id="3.40.50.450">
    <property type="match status" value="1"/>
</dbReference>
<name>A0A8K0DTH9_9ROSA</name>
<dbReference type="AlphaFoldDB" id="A0A8K0DTH9"/>
<dbReference type="Pfam" id="PF03641">
    <property type="entry name" value="Lysine_decarbox"/>
    <property type="match status" value="1"/>
</dbReference>
<evidence type="ECO:0000313" key="7">
    <source>
        <dbReference type="EMBL" id="KAF3436955.1"/>
    </source>
</evidence>
<dbReference type="EC" id="3.2.2.n1" evidence="2"/>
<accession>A0A8K0DTH9</accession>
<comment type="catalytic activity">
    <reaction evidence="5">
        <text>N(6)-(dimethylallyl)adenosine 5'-phosphate + H2O = N(6)-dimethylallyladenine + D-ribose 5-phosphate</text>
        <dbReference type="Rhea" id="RHEA:48560"/>
        <dbReference type="ChEBI" id="CHEBI:15377"/>
        <dbReference type="ChEBI" id="CHEBI:17660"/>
        <dbReference type="ChEBI" id="CHEBI:57526"/>
        <dbReference type="ChEBI" id="CHEBI:78346"/>
        <dbReference type="EC" id="3.2.2.n1"/>
    </reaction>
</comment>
<proteinExistence type="inferred from homology"/>
<dbReference type="GO" id="GO:0009691">
    <property type="term" value="P:cytokinin biosynthetic process"/>
    <property type="evidence" value="ECO:0007669"/>
    <property type="project" value="UniProtKB-KW"/>
</dbReference>
<keyword evidence="3" id="KW-0203">Cytokinin biosynthesis</keyword>
<organism evidence="7 8">
    <name type="scientific">Rhamnella rubrinervis</name>
    <dbReference type="NCBI Taxonomy" id="2594499"/>
    <lineage>
        <taxon>Eukaryota</taxon>
        <taxon>Viridiplantae</taxon>
        <taxon>Streptophyta</taxon>
        <taxon>Embryophyta</taxon>
        <taxon>Tracheophyta</taxon>
        <taxon>Spermatophyta</taxon>
        <taxon>Magnoliopsida</taxon>
        <taxon>eudicotyledons</taxon>
        <taxon>Gunneridae</taxon>
        <taxon>Pentapetalae</taxon>
        <taxon>rosids</taxon>
        <taxon>fabids</taxon>
        <taxon>Rosales</taxon>
        <taxon>Rhamnaceae</taxon>
        <taxon>rhamnoid group</taxon>
        <taxon>Rhamneae</taxon>
        <taxon>Rhamnella</taxon>
    </lineage>
</organism>